<dbReference type="AlphaFoldDB" id="A0A1A0HJX7"/>
<dbReference type="InterPro" id="IPR044399">
    <property type="entry name" value="Mb-like_M"/>
</dbReference>
<dbReference type="Proteomes" id="UP000092555">
    <property type="component" value="Unassembled WGS sequence"/>
</dbReference>
<reference evidence="2 3" key="1">
    <citation type="submission" date="2016-05" db="EMBL/GenBank/DDBJ databases">
        <title>Comparative genomics of biotechnologically important yeasts.</title>
        <authorList>
            <consortium name="DOE Joint Genome Institute"/>
            <person name="Riley R."/>
            <person name="Haridas S."/>
            <person name="Wolfe K.H."/>
            <person name="Lopes M.R."/>
            <person name="Hittinger C.T."/>
            <person name="Goker M."/>
            <person name="Salamov A."/>
            <person name="Wisecaver J."/>
            <person name="Long T.M."/>
            <person name="Aerts A.L."/>
            <person name="Barry K."/>
            <person name="Choi C."/>
            <person name="Clum A."/>
            <person name="Coughlan A.Y."/>
            <person name="Deshpande S."/>
            <person name="Douglass A.P."/>
            <person name="Hanson S.J."/>
            <person name="Klenk H.-P."/>
            <person name="LaButti K."/>
            <person name="Lapidus A."/>
            <person name="Lindquist E."/>
            <person name="Lipzen A."/>
            <person name="Meier-kolthoff J.P."/>
            <person name="Ohm R.A."/>
            <person name="Otillar R.P."/>
            <person name="Pangilinan J."/>
            <person name="Peng Y."/>
            <person name="Rokas A."/>
            <person name="Rosa C.A."/>
            <person name="Scheuner C."/>
            <person name="Sibirny A.A."/>
            <person name="Slot J.C."/>
            <person name="Stielow J.B."/>
            <person name="Sun H."/>
            <person name="Kurtzman C.P."/>
            <person name="Blackwell M."/>
            <person name="Grigoriev I.V."/>
            <person name="Jeffries T.W."/>
        </authorList>
    </citation>
    <scope>NUCLEOTIDE SEQUENCE [LARGE SCALE GENOMIC DNA]</scope>
    <source>
        <strain evidence="2 3">NRRL YB-4993</strain>
    </source>
</reference>
<dbReference type="PANTHER" id="PTHR43396">
    <property type="entry name" value="FLAVOHEMOPROTEIN"/>
    <property type="match status" value="1"/>
</dbReference>
<evidence type="ECO:0000259" key="1">
    <source>
        <dbReference type="PROSITE" id="PS01033"/>
    </source>
</evidence>
<dbReference type="InterPro" id="IPR009050">
    <property type="entry name" value="Globin-like_sf"/>
</dbReference>
<dbReference type="GO" id="GO:0020037">
    <property type="term" value="F:heme binding"/>
    <property type="evidence" value="ECO:0007669"/>
    <property type="project" value="InterPro"/>
</dbReference>
<dbReference type="PROSITE" id="PS01033">
    <property type="entry name" value="GLOBIN"/>
    <property type="match status" value="1"/>
</dbReference>
<dbReference type="SUPFAM" id="SSF46458">
    <property type="entry name" value="Globin-like"/>
    <property type="match status" value="1"/>
</dbReference>
<feature type="domain" description="Globin" evidence="1">
    <location>
        <begin position="84"/>
        <end position="210"/>
    </location>
</feature>
<dbReference type="Gene3D" id="1.10.490.10">
    <property type="entry name" value="Globins"/>
    <property type="match status" value="1"/>
</dbReference>
<dbReference type="EMBL" id="LXTC01000001">
    <property type="protein sequence ID" value="OBA24325.1"/>
    <property type="molecule type" value="Genomic_DNA"/>
</dbReference>
<dbReference type="GO" id="GO:0071500">
    <property type="term" value="P:cellular response to nitrosative stress"/>
    <property type="evidence" value="ECO:0007669"/>
    <property type="project" value="TreeGrafter"/>
</dbReference>
<feature type="non-terminal residue" evidence="2">
    <location>
        <position position="303"/>
    </location>
</feature>
<sequence>SSAYSGYRGNYKVTRVASRTSMASALYVKSQYRVSLDLSAKEISLLRYMWNQMLGEELAEEKSGRPSSALPIPGSLWAQAKEKPASSTPRHALGASSMFCSQLYLNLLTMDPGLEVEFPLLRHQAVSMAGVLSLAVNSFENLAQLDDYLVELGNRHSRILGIEPAQFELMGEAFIQTFHERFGTRFTHELEVLWIKFYMYLANSLLQFGLDPVMRPDYMHNGPYAVADLAAELIFTAESDDIMTMNNSMQREYTATDMSSMGSMPKASSFARHGSVGGTSPMDKTGVSLVLAQASQPARTKKK</sequence>
<dbReference type="GO" id="GO:0071949">
    <property type="term" value="F:FAD binding"/>
    <property type="evidence" value="ECO:0007669"/>
    <property type="project" value="TreeGrafter"/>
</dbReference>
<dbReference type="RefSeq" id="XP_018714806.1">
    <property type="nucleotide sequence ID" value="XM_018854486.1"/>
</dbReference>
<protein>
    <submittedName>
        <fullName evidence="2">Globin-like protein</fullName>
    </submittedName>
</protein>
<dbReference type="GeneID" id="30027462"/>
<dbReference type="PANTHER" id="PTHR43396:SF6">
    <property type="entry name" value="ABL201WP"/>
    <property type="match status" value="1"/>
</dbReference>
<comment type="caution">
    <text evidence="2">The sequence shown here is derived from an EMBL/GenBank/DDBJ whole genome shotgun (WGS) entry which is preliminary data.</text>
</comment>
<feature type="non-terminal residue" evidence="2">
    <location>
        <position position="1"/>
    </location>
</feature>
<organism evidence="2 3">
    <name type="scientific">Metschnikowia bicuspidata var. bicuspidata NRRL YB-4993</name>
    <dbReference type="NCBI Taxonomy" id="869754"/>
    <lineage>
        <taxon>Eukaryota</taxon>
        <taxon>Fungi</taxon>
        <taxon>Dikarya</taxon>
        <taxon>Ascomycota</taxon>
        <taxon>Saccharomycotina</taxon>
        <taxon>Pichiomycetes</taxon>
        <taxon>Metschnikowiaceae</taxon>
        <taxon>Metschnikowia</taxon>
    </lineage>
</organism>
<proteinExistence type="predicted"/>
<dbReference type="STRING" id="869754.A0A1A0HJX7"/>
<dbReference type="GO" id="GO:0019825">
    <property type="term" value="F:oxygen binding"/>
    <property type="evidence" value="ECO:0007669"/>
    <property type="project" value="InterPro"/>
</dbReference>
<dbReference type="CDD" id="cd01040">
    <property type="entry name" value="Mb-like"/>
    <property type="match status" value="1"/>
</dbReference>
<dbReference type="GO" id="GO:0046210">
    <property type="term" value="P:nitric oxide catabolic process"/>
    <property type="evidence" value="ECO:0007669"/>
    <property type="project" value="TreeGrafter"/>
</dbReference>
<evidence type="ECO:0000313" key="3">
    <source>
        <dbReference type="Proteomes" id="UP000092555"/>
    </source>
</evidence>
<accession>A0A1A0HJX7</accession>
<dbReference type="Pfam" id="PF00042">
    <property type="entry name" value="Globin"/>
    <property type="match status" value="1"/>
</dbReference>
<keyword evidence="3" id="KW-1185">Reference proteome</keyword>
<dbReference type="OrthoDB" id="436496at2759"/>
<evidence type="ECO:0000313" key="2">
    <source>
        <dbReference type="EMBL" id="OBA24325.1"/>
    </source>
</evidence>
<dbReference type="InterPro" id="IPR000971">
    <property type="entry name" value="Globin"/>
</dbReference>
<dbReference type="InterPro" id="IPR012292">
    <property type="entry name" value="Globin/Proto"/>
</dbReference>
<dbReference type="GO" id="GO:0008941">
    <property type="term" value="F:nitric oxide dioxygenase NAD(P)H activity"/>
    <property type="evidence" value="ECO:0007669"/>
    <property type="project" value="TreeGrafter"/>
</dbReference>
<gene>
    <name evidence="2" type="ORF">METBIDRAFT_14195</name>
</gene>
<name>A0A1A0HJX7_9ASCO</name>